<dbReference type="AlphaFoldDB" id="A0A1Z1ME39"/>
<evidence type="ECO:0000256" key="3">
    <source>
        <dbReference type="ARBA" id="ARBA00023274"/>
    </source>
</evidence>
<dbReference type="GO" id="GO:0009507">
    <property type="term" value="C:chloroplast"/>
    <property type="evidence" value="ECO:0007669"/>
    <property type="project" value="UniProtKB-SubCell"/>
</dbReference>
<dbReference type="GO" id="GO:0006412">
    <property type="term" value="P:translation"/>
    <property type="evidence" value="ECO:0007669"/>
    <property type="project" value="UniProtKB-UniRule"/>
</dbReference>
<comment type="similarity">
    <text evidence="1 5">Belongs to the bacterial ribosomal protein bL28 family.</text>
</comment>
<geneLocation type="chloroplast" evidence="6"/>
<dbReference type="NCBIfam" id="TIGR00009">
    <property type="entry name" value="L28"/>
    <property type="match status" value="1"/>
</dbReference>
<dbReference type="RefSeq" id="YP_009395358.1">
    <property type="nucleotide sequence ID" value="NC_035277.1"/>
</dbReference>
<gene>
    <name evidence="5 6" type="primary">rpl28</name>
</gene>
<keyword evidence="6" id="KW-0934">Plastid</keyword>
<name>A0A1Z1ME39_9FLOR</name>
<evidence type="ECO:0000256" key="1">
    <source>
        <dbReference type="ARBA" id="ARBA00008760"/>
    </source>
</evidence>
<evidence type="ECO:0000256" key="4">
    <source>
        <dbReference type="ARBA" id="ARBA00035265"/>
    </source>
</evidence>
<sequence length="64" mass="7511">MTKICKISGKKSNNAYQVSHSHVKTKKLQHVNLHKKKIWSLKKKCWVTMRLSTKVLKSLHKNNL</sequence>
<dbReference type="InterPro" id="IPR034704">
    <property type="entry name" value="Ribosomal_bL28/bL31-like_sf"/>
</dbReference>
<dbReference type="GO" id="GO:0003735">
    <property type="term" value="F:structural constituent of ribosome"/>
    <property type="evidence" value="ECO:0007669"/>
    <property type="project" value="InterPro"/>
</dbReference>
<dbReference type="SUPFAM" id="SSF143800">
    <property type="entry name" value="L28p-like"/>
    <property type="match status" value="1"/>
</dbReference>
<dbReference type="HAMAP" id="MF_00373">
    <property type="entry name" value="Ribosomal_bL28"/>
    <property type="match status" value="1"/>
</dbReference>
<dbReference type="GeneID" id="33357373"/>
<protein>
    <recommendedName>
        <fullName evidence="4 5">Large ribosomal subunit protein bL28c</fullName>
    </recommendedName>
</protein>
<dbReference type="InterPro" id="IPR037147">
    <property type="entry name" value="Ribosomal_bL28_sf"/>
</dbReference>
<proteinExistence type="inferred from homology"/>
<dbReference type="GO" id="GO:1990904">
    <property type="term" value="C:ribonucleoprotein complex"/>
    <property type="evidence" value="ECO:0007669"/>
    <property type="project" value="UniProtKB-KW"/>
</dbReference>
<keyword evidence="2 5" id="KW-0689">Ribosomal protein</keyword>
<dbReference type="Gene3D" id="2.30.170.40">
    <property type="entry name" value="Ribosomal protein L28/L24"/>
    <property type="match status" value="1"/>
</dbReference>
<dbReference type="InterPro" id="IPR001383">
    <property type="entry name" value="Ribosomal_bL28_bact-type"/>
</dbReference>
<dbReference type="InterPro" id="IPR026569">
    <property type="entry name" value="Ribosomal_bL28"/>
</dbReference>
<dbReference type="EMBL" id="MF101432">
    <property type="protein sequence ID" value="ARW64338.1"/>
    <property type="molecule type" value="Genomic_DNA"/>
</dbReference>
<comment type="subcellular location">
    <subcellularLocation>
        <location evidence="5">Plastid</location>
        <location evidence="5">Chloroplast</location>
    </subcellularLocation>
</comment>
<dbReference type="GO" id="GO:0005840">
    <property type="term" value="C:ribosome"/>
    <property type="evidence" value="ECO:0007669"/>
    <property type="project" value="UniProtKB-KW"/>
</dbReference>
<evidence type="ECO:0000256" key="2">
    <source>
        <dbReference type="ARBA" id="ARBA00022980"/>
    </source>
</evidence>
<organism evidence="6">
    <name type="scientific">Polysiphonia infestans</name>
    <dbReference type="NCBI Taxonomy" id="2006978"/>
    <lineage>
        <taxon>Eukaryota</taxon>
        <taxon>Rhodophyta</taxon>
        <taxon>Florideophyceae</taxon>
        <taxon>Rhodymeniophycidae</taxon>
        <taxon>Ceramiales</taxon>
        <taxon>Rhodomelaceae</taxon>
        <taxon>Polysiphonioideae</taxon>
        <taxon>Polysiphonia</taxon>
    </lineage>
</organism>
<dbReference type="Pfam" id="PF00830">
    <property type="entry name" value="Ribosomal_L28"/>
    <property type="match status" value="1"/>
</dbReference>
<evidence type="ECO:0000313" key="6">
    <source>
        <dbReference type="EMBL" id="ARW64338.1"/>
    </source>
</evidence>
<keyword evidence="6" id="KW-0150">Chloroplast</keyword>
<accession>A0A1Z1ME39</accession>
<keyword evidence="3 5" id="KW-0687">Ribonucleoprotein</keyword>
<reference evidence="6" key="1">
    <citation type="journal article" date="2017" name="J. Phycol.">
        <title>Analysis of chloroplast genomes and a supermatrix inform reclassification of the Rhodomelaceae (Rhodophyta).</title>
        <authorList>
            <person name="Diaz-Tapia P."/>
            <person name="Maggs C.A."/>
            <person name="West J.A."/>
            <person name="Verbruggen H."/>
        </authorList>
    </citation>
    <scope>NUCLEOTIDE SEQUENCE</scope>
    <source>
        <strain evidence="6">PD763</strain>
    </source>
</reference>
<evidence type="ECO:0000256" key="5">
    <source>
        <dbReference type="HAMAP-Rule" id="MF_00373"/>
    </source>
</evidence>